<evidence type="ECO:0000313" key="3">
    <source>
        <dbReference type="Proteomes" id="UP001147653"/>
    </source>
</evidence>
<keyword evidence="3" id="KW-1185">Reference proteome</keyword>
<name>A0A9X3S9E5_9ACTN</name>
<dbReference type="AlphaFoldDB" id="A0A9X3S9E5"/>
<evidence type="ECO:0000313" key="2">
    <source>
        <dbReference type="EMBL" id="MDA0179150.1"/>
    </source>
</evidence>
<feature type="transmembrane region" description="Helical" evidence="1">
    <location>
        <begin position="22"/>
        <end position="41"/>
    </location>
</feature>
<keyword evidence="1" id="KW-1133">Transmembrane helix</keyword>
<keyword evidence="1" id="KW-0812">Transmembrane</keyword>
<dbReference type="EMBL" id="JAPDDP010000003">
    <property type="protein sequence ID" value="MDA0179150.1"/>
    <property type="molecule type" value="Genomic_DNA"/>
</dbReference>
<keyword evidence="1" id="KW-0472">Membrane</keyword>
<organism evidence="2 3">
    <name type="scientific">Solirubrobacter phytolaccae</name>
    <dbReference type="NCBI Taxonomy" id="1404360"/>
    <lineage>
        <taxon>Bacteria</taxon>
        <taxon>Bacillati</taxon>
        <taxon>Actinomycetota</taxon>
        <taxon>Thermoleophilia</taxon>
        <taxon>Solirubrobacterales</taxon>
        <taxon>Solirubrobacteraceae</taxon>
        <taxon>Solirubrobacter</taxon>
    </lineage>
</organism>
<reference evidence="2" key="1">
    <citation type="submission" date="2022-10" db="EMBL/GenBank/DDBJ databases">
        <title>The WGS of Solirubrobacter phytolaccae KCTC 29190.</title>
        <authorList>
            <person name="Jiang Z."/>
        </authorList>
    </citation>
    <scope>NUCLEOTIDE SEQUENCE</scope>
    <source>
        <strain evidence="2">KCTC 29190</strain>
    </source>
</reference>
<sequence>MLIVLITIGALFVETKATDVRIIWLGVGVVSLVVAFWQALYRERLLVDPRRLVRIRGLGPLRLRREYERAAIEDLRLEEGHTLSWVVPFANLRIPGQLAFQYGGRKIHIVDADRDEAERVLEALRAELGQA</sequence>
<evidence type="ECO:0000256" key="1">
    <source>
        <dbReference type="SAM" id="Phobius"/>
    </source>
</evidence>
<evidence type="ECO:0008006" key="4">
    <source>
        <dbReference type="Google" id="ProtNLM"/>
    </source>
</evidence>
<dbReference type="Proteomes" id="UP001147653">
    <property type="component" value="Unassembled WGS sequence"/>
</dbReference>
<proteinExistence type="predicted"/>
<comment type="caution">
    <text evidence="2">The sequence shown here is derived from an EMBL/GenBank/DDBJ whole genome shotgun (WGS) entry which is preliminary data.</text>
</comment>
<accession>A0A9X3S9E5</accession>
<protein>
    <recommendedName>
        <fullName evidence="4">PH domain-containing protein</fullName>
    </recommendedName>
</protein>
<dbReference type="RefSeq" id="WP_270023415.1">
    <property type="nucleotide sequence ID" value="NZ_JAPDDP010000003.1"/>
</dbReference>
<gene>
    <name evidence="2" type="ORF">OJ997_02490</name>
</gene>